<dbReference type="PIRSF" id="PIRSF000412">
    <property type="entry name" value="SHMT"/>
    <property type="match status" value="1"/>
</dbReference>
<dbReference type="PANTHER" id="PTHR11680:SF35">
    <property type="entry name" value="SERINE HYDROXYMETHYLTRANSFERASE 1"/>
    <property type="match status" value="1"/>
</dbReference>
<evidence type="ECO:0000256" key="5">
    <source>
        <dbReference type="ARBA" id="ARBA00011738"/>
    </source>
</evidence>
<evidence type="ECO:0000256" key="7">
    <source>
        <dbReference type="ARBA" id="ARBA00022563"/>
    </source>
</evidence>
<evidence type="ECO:0000256" key="12">
    <source>
        <dbReference type="PIRSR" id="PIRSR000412-50"/>
    </source>
</evidence>
<feature type="domain" description="Serine hydroxymethyltransferase-like" evidence="13">
    <location>
        <begin position="6"/>
        <end position="381"/>
    </location>
</feature>
<dbReference type="GO" id="GO:0004372">
    <property type="term" value="F:glycine hydroxymethyltransferase activity"/>
    <property type="evidence" value="ECO:0007669"/>
    <property type="project" value="UniProtKB-UniRule"/>
</dbReference>
<gene>
    <name evidence="11" type="primary">glyA</name>
    <name evidence="14" type="ORF">KC729_20545</name>
</gene>
<dbReference type="GO" id="GO:0030170">
    <property type="term" value="F:pyridoxal phosphate binding"/>
    <property type="evidence" value="ECO:0007669"/>
    <property type="project" value="UniProtKB-UniRule"/>
</dbReference>
<evidence type="ECO:0000256" key="4">
    <source>
        <dbReference type="ARBA" id="ARBA00006376"/>
    </source>
</evidence>
<evidence type="ECO:0000256" key="10">
    <source>
        <dbReference type="ARBA" id="ARBA00022898"/>
    </source>
</evidence>
<dbReference type="NCBIfam" id="NF000586">
    <property type="entry name" value="PRK00011.1"/>
    <property type="match status" value="1"/>
</dbReference>
<dbReference type="InterPro" id="IPR015422">
    <property type="entry name" value="PyrdxlP-dep_Trfase_small"/>
</dbReference>
<sequence length="416" mass="44848">MLENMERVDPEIASAIRGELGRQRDGLELIASENFTHPAILEAAGSVLTNKYAEGYPEKRYYGGCGFVDQVESLAIARAKDLFGAAHANVQPHSGANANLTAYFSVLDPGDKILGLDLAHGGHLTHGLAVNFSGRFFQVIPYGVSRDTKQIDYDALEELATEHRPKLIVAGASAYARTLDFARFRQIADLVGAKLMVDMAHIAGLVAAGVHPSPVPHAHLVTSTTHKSLRGPRSGFILTDPEHAAGVDKTAFPGMQGGPLMHVIAGKAICFKLAGTDEFRRYQTQVLANAKALALTLLERGFDVVSGGTDTHLFLLDFTAKGFSGKKAERWLEEAGITVNKNTVPFDERSPFITSGIRIGTPAVTTRGMGETEMKQIGSWIADVLDAQGDETIGGTVRNQVRDLTQAFPLYPDLDR</sequence>
<dbReference type="InterPro" id="IPR039429">
    <property type="entry name" value="SHMT-like_dom"/>
</dbReference>
<dbReference type="FunFam" id="3.40.640.10:FF:000001">
    <property type="entry name" value="Serine hydroxymethyltransferase"/>
    <property type="match status" value="1"/>
</dbReference>
<dbReference type="InterPro" id="IPR049943">
    <property type="entry name" value="Ser_HO-MeTrfase-like"/>
</dbReference>
<keyword evidence="10 11" id="KW-0663">Pyridoxal phosphate</keyword>
<evidence type="ECO:0000256" key="11">
    <source>
        <dbReference type="HAMAP-Rule" id="MF_00051"/>
    </source>
</evidence>
<dbReference type="InterPro" id="IPR001085">
    <property type="entry name" value="Ser_HO-MeTrfase"/>
</dbReference>
<dbReference type="InterPro" id="IPR015424">
    <property type="entry name" value="PyrdxlP-dep_Trfase"/>
</dbReference>
<keyword evidence="7 11" id="KW-0554">One-carbon metabolism</keyword>
<comment type="catalytic activity">
    <reaction evidence="1 11">
        <text>(6R)-5,10-methylene-5,6,7,8-tetrahydrofolate + glycine + H2O = (6S)-5,6,7,8-tetrahydrofolate + L-serine</text>
        <dbReference type="Rhea" id="RHEA:15481"/>
        <dbReference type="ChEBI" id="CHEBI:15377"/>
        <dbReference type="ChEBI" id="CHEBI:15636"/>
        <dbReference type="ChEBI" id="CHEBI:33384"/>
        <dbReference type="ChEBI" id="CHEBI:57305"/>
        <dbReference type="ChEBI" id="CHEBI:57453"/>
        <dbReference type="EC" id="2.1.2.1"/>
    </reaction>
</comment>
<evidence type="ECO:0000256" key="2">
    <source>
        <dbReference type="ARBA" id="ARBA00001933"/>
    </source>
</evidence>
<dbReference type="Proteomes" id="UP000697710">
    <property type="component" value="Unassembled WGS sequence"/>
</dbReference>
<organism evidence="14 15">
    <name type="scientific">Eiseniibacteriota bacterium</name>
    <dbReference type="NCBI Taxonomy" id="2212470"/>
    <lineage>
        <taxon>Bacteria</taxon>
        <taxon>Candidatus Eiseniibacteriota</taxon>
    </lineage>
</organism>
<dbReference type="GO" id="GO:0019264">
    <property type="term" value="P:glycine biosynthetic process from serine"/>
    <property type="evidence" value="ECO:0007669"/>
    <property type="project" value="UniProtKB-UniRule"/>
</dbReference>
<comment type="caution">
    <text evidence="11">Lacks conserved residue(s) required for the propagation of feature annotation.</text>
</comment>
<dbReference type="AlphaFoldDB" id="A0A956M4X8"/>
<dbReference type="HAMAP" id="MF_00051">
    <property type="entry name" value="SHMT"/>
    <property type="match status" value="1"/>
</dbReference>
<reference evidence="14" key="1">
    <citation type="submission" date="2020-04" db="EMBL/GenBank/DDBJ databases">
        <authorList>
            <person name="Zhang T."/>
        </authorList>
    </citation>
    <scope>NUCLEOTIDE SEQUENCE</scope>
    <source>
        <strain evidence="14">HKST-UBA01</strain>
    </source>
</reference>
<dbReference type="PANTHER" id="PTHR11680">
    <property type="entry name" value="SERINE HYDROXYMETHYLTRANSFERASE"/>
    <property type="match status" value="1"/>
</dbReference>
<comment type="similarity">
    <text evidence="4 11">Belongs to the SHMT family.</text>
</comment>
<feature type="site" description="Plays an important role in substrate specificity" evidence="11">
    <location>
        <position position="226"/>
    </location>
</feature>
<keyword evidence="6 11" id="KW-0963">Cytoplasm</keyword>
<dbReference type="GO" id="GO:0035999">
    <property type="term" value="P:tetrahydrofolate interconversion"/>
    <property type="evidence" value="ECO:0007669"/>
    <property type="project" value="UniProtKB-UniRule"/>
</dbReference>
<dbReference type="Gene3D" id="3.90.1150.10">
    <property type="entry name" value="Aspartate Aminotransferase, domain 1"/>
    <property type="match status" value="1"/>
</dbReference>
<proteinExistence type="inferred from homology"/>
<name>A0A956M4X8_UNCEI</name>
<dbReference type="InterPro" id="IPR019798">
    <property type="entry name" value="Ser_HO-MeTrfase_PLP_BS"/>
</dbReference>
<dbReference type="PROSITE" id="PS00096">
    <property type="entry name" value="SHMT"/>
    <property type="match status" value="1"/>
</dbReference>
<comment type="cofactor">
    <cofactor evidence="2 11 12">
        <name>pyridoxal 5'-phosphate</name>
        <dbReference type="ChEBI" id="CHEBI:597326"/>
    </cofactor>
</comment>
<accession>A0A956M4X8</accession>
<dbReference type="InterPro" id="IPR015421">
    <property type="entry name" value="PyrdxlP-dep_Trfase_major"/>
</dbReference>
<keyword evidence="9 11" id="KW-0808">Transferase</keyword>
<dbReference type="Gene3D" id="3.40.640.10">
    <property type="entry name" value="Type I PLP-dependent aspartate aminotransferase-like (Major domain)"/>
    <property type="match status" value="1"/>
</dbReference>
<keyword evidence="8 11" id="KW-0028">Amino-acid biosynthesis</keyword>
<dbReference type="SUPFAM" id="SSF53383">
    <property type="entry name" value="PLP-dependent transferases"/>
    <property type="match status" value="1"/>
</dbReference>
<dbReference type="EC" id="2.1.2.1" evidence="11"/>
<comment type="caution">
    <text evidence="14">The sequence shown here is derived from an EMBL/GenBank/DDBJ whole genome shotgun (WGS) entry which is preliminary data.</text>
</comment>
<evidence type="ECO:0000256" key="6">
    <source>
        <dbReference type="ARBA" id="ARBA00022490"/>
    </source>
</evidence>
<reference evidence="14" key="2">
    <citation type="journal article" date="2021" name="Microbiome">
        <title>Successional dynamics and alternative stable states in a saline activated sludge microbial community over 9 years.</title>
        <authorList>
            <person name="Wang Y."/>
            <person name="Ye J."/>
            <person name="Ju F."/>
            <person name="Liu L."/>
            <person name="Boyd J.A."/>
            <person name="Deng Y."/>
            <person name="Parks D.H."/>
            <person name="Jiang X."/>
            <person name="Yin X."/>
            <person name="Woodcroft B.J."/>
            <person name="Tyson G.W."/>
            <person name="Hugenholtz P."/>
            <person name="Polz M.F."/>
            <person name="Zhang T."/>
        </authorList>
    </citation>
    <scope>NUCLEOTIDE SEQUENCE</scope>
    <source>
        <strain evidence="14">HKST-UBA01</strain>
    </source>
</reference>
<evidence type="ECO:0000259" key="13">
    <source>
        <dbReference type="Pfam" id="PF00464"/>
    </source>
</evidence>
<comment type="pathway">
    <text evidence="11">One-carbon metabolism; tetrahydrofolate interconversion.</text>
</comment>
<comment type="pathway">
    <text evidence="11">Amino-acid biosynthesis; glycine biosynthesis; glycine from L-serine: step 1/1.</text>
</comment>
<protein>
    <recommendedName>
        <fullName evidence="11">Serine hydroxymethyltransferase</fullName>
        <shortName evidence="11">SHMT</shortName>
        <shortName evidence="11">Serine methylase</shortName>
        <ecNumber evidence="11">2.1.2.1</ecNumber>
    </recommendedName>
</protein>
<evidence type="ECO:0000256" key="8">
    <source>
        <dbReference type="ARBA" id="ARBA00022605"/>
    </source>
</evidence>
<dbReference type="GO" id="GO:0005829">
    <property type="term" value="C:cytosol"/>
    <property type="evidence" value="ECO:0007669"/>
    <property type="project" value="TreeGrafter"/>
</dbReference>
<evidence type="ECO:0000313" key="14">
    <source>
        <dbReference type="EMBL" id="MCA9730085.1"/>
    </source>
</evidence>
<dbReference type="Pfam" id="PF00464">
    <property type="entry name" value="SHMT"/>
    <property type="match status" value="1"/>
</dbReference>
<dbReference type="CDD" id="cd00378">
    <property type="entry name" value="SHMT"/>
    <property type="match status" value="1"/>
</dbReference>
<feature type="modified residue" description="N6-(pyridoxal phosphate)lysine" evidence="11 12">
    <location>
        <position position="227"/>
    </location>
</feature>
<evidence type="ECO:0000256" key="3">
    <source>
        <dbReference type="ARBA" id="ARBA00004496"/>
    </source>
</evidence>
<feature type="binding site" evidence="11">
    <location>
        <begin position="122"/>
        <end position="124"/>
    </location>
    <ligand>
        <name>(6S)-5,6,7,8-tetrahydrofolate</name>
        <dbReference type="ChEBI" id="CHEBI:57453"/>
    </ligand>
</feature>
<comment type="function">
    <text evidence="11">Catalyzes the reversible interconversion of serine and glycine with tetrahydrofolate (THF) serving as the one-carbon carrier. This reaction serves as the major source of one-carbon groups required for the biosynthesis of purines, thymidylate, methionine, and other important biomolecules. Also exhibits THF-independent aldolase activity toward beta-hydroxyamino acids, producing glycine and aldehydes, via a retro-aldol mechanism.</text>
</comment>
<evidence type="ECO:0000256" key="1">
    <source>
        <dbReference type="ARBA" id="ARBA00001528"/>
    </source>
</evidence>
<evidence type="ECO:0000313" key="15">
    <source>
        <dbReference type="Proteomes" id="UP000697710"/>
    </source>
</evidence>
<comment type="subunit">
    <text evidence="5 11">Homodimer.</text>
</comment>
<feature type="binding site" evidence="11">
    <location>
        <position position="118"/>
    </location>
    <ligand>
        <name>(6S)-5,6,7,8-tetrahydrofolate</name>
        <dbReference type="ChEBI" id="CHEBI:57453"/>
    </ligand>
</feature>
<dbReference type="EMBL" id="JAGQHR010000981">
    <property type="protein sequence ID" value="MCA9730085.1"/>
    <property type="molecule type" value="Genomic_DNA"/>
</dbReference>
<comment type="subcellular location">
    <subcellularLocation>
        <location evidence="3 11">Cytoplasm</location>
    </subcellularLocation>
</comment>
<dbReference type="FunFam" id="3.90.1150.10:FF:000003">
    <property type="entry name" value="Serine hydroxymethyltransferase"/>
    <property type="match status" value="1"/>
</dbReference>
<feature type="binding site" evidence="11">
    <location>
        <begin position="350"/>
        <end position="352"/>
    </location>
    <ligand>
        <name>(6S)-5,6,7,8-tetrahydrofolate</name>
        <dbReference type="ChEBI" id="CHEBI:57453"/>
    </ligand>
</feature>
<evidence type="ECO:0000256" key="9">
    <source>
        <dbReference type="ARBA" id="ARBA00022679"/>
    </source>
</evidence>